<dbReference type="RefSeq" id="WP_144319820.1">
    <property type="nucleotide sequence ID" value="NZ_CP040916.1"/>
</dbReference>
<evidence type="ECO:0000313" key="2">
    <source>
        <dbReference type="Proteomes" id="UP000316806"/>
    </source>
</evidence>
<dbReference type="Pfam" id="PF20911">
    <property type="entry name" value="GP7"/>
    <property type="match status" value="1"/>
</dbReference>
<evidence type="ECO:0000313" key="1">
    <source>
        <dbReference type="EMBL" id="QDQ12472.1"/>
    </source>
</evidence>
<dbReference type="InterPro" id="IPR048813">
    <property type="entry name" value="GP7-like"/>
</dbReference>
<organism evidence="1 2">
    <name type="scientific">Streptomyces spectabilis</name>
    <dbReference type="NCBI Taxonomy" id="68270"/>
    <lineage>
        <taxon>Bacteria</taxon>
        <taxon>Bacillati</taxon>
        <taxon>Actinomycetota</taxon>
        <taxon>Actinomycetes</taxon>
        <taxon>Kitasatosporales</taxon>
        <taxon>Streptomycetaceae</taxon>
        <taxon>Streptomyces</taxon>
    </lineage>
</organism>
<protein>
    <recommendedName>
        <fullName evidence="3">Phage major capsid protein</fullName>
    </recommendedName>
</protein>
<dbReference type="EMBL" id="CP040916">
    <property type="protein sequence ID" value="QDQ12472.1"/>
    <property type="molecule type" value="Genomic_DNA"/>
</dbReference>
<evidence type="ECO:0008006" key="3">
    <source>
        <dbReference type="Google" id="ProtNLM"/>
    </source>
</evidence>
<proteinExistence type="predicted"/>
<sequence length="320" mass="34034">MALTLPEAAKLSTTDLQRGVIETFVQESSILDRLPLLTIEGNSYAYNEEATLPGVQFRAVNEAYAESTGTVNQKSESLVILGGDADVDKFIVKTRGNLNDQRAIQTRMKIKAASYRFQDSFFNGDVATDPKGFDGLRKRLTGAQVISAGKDGAPIVGDGKDANIPHTFFDLLDQLVAQVPGLTSANGALYANRAVIAKVRSAARRIGGFEMVREALTGKLVATYNGIPLLDPGQTPAGVDILPQTETQGTATNASSIYAVRFGQAEDDRAVTGLTNGGIQVTDLGELESKPSYRTRIEFYTGLAVFGGRGAARLNGVLAA</sequence>
<dbReference type="NCBIfam" id="NF045672">
    <property type="entry name" value="MCP_gp7_epsi_15"/>
    <property type="match status" value="1"/>
</dbReference>
<dbReference type="AlphaFoldDB" id="A0A516R9Z6"/>
<accession>A0A516R9Z6</accession>
<reference evidence="1 2" key="1">
    <citation type="journal article" date="2019" name="J. Ind. Microbiol. Biotechnol.">
        <title>The complete genomic sequence of Streptomyces spectabilis NRRL-2792 and identification of secondary metabolite biosynthetic gene clusters.</title>
        <authorList>
            <person name="Sinha A."/>
            <person name="Phillips-Salemka S."/>
            <person name="Niraula T.A."/>
            <person name="Short K.A."/>
            <person name="Niraula N.P."/>
        </authorList>
    </citation>
    <scope>NUCLEOTIDE SEQUENCE [LARGE SCALE GENOMIC DNA]</scope>
    <source>
        <strain evidence="1 2">NRRL 2792</strain>
    </source>
</reference>
<gene>
    <name evidence="1" type="ORF">FH965_19500</name>
</gene>
<name>A0A516R9Z6_STRST</name>
<dbReference type="SUPFAM" id="SSF56563">
    <property type="entry name" value="Major capsid protein gp5"/>
    <property type="match status" value="1"/>
</dbReference>
<dbReference type="Proteomes" id="UP000316806">
    <property type="component" value="Chromosome"/>
</dbReference>